<feature type="compositionally biased region" description="Acidic residues" evidence="5">
    <location>
        <begin position="96"/>
        <end position="106"/>
    </location>
</feature>
<dbReference type="InterPro" id="IPR013126">
    <property type="entry name" value="Hsp_70_fam"/>
</dbReference>
<evidence type="ECO:0000256" key="3">
    <source>
        <dbReference type="ARBA" id="ARBA00023186"/>
    </source>
</evidence>
<keyword evidence="3" id="KW-0143">Chaperone</keyword>
<feature type="region of interest" description="Disordered" evidence="5">
    <location>
        <begin position="82"/>
        <end position="113"/>
    </location>
</feature>
<organism evidence="6">
    <name type="scientific">Strombidium inclinatum</name>
    <dbReference type="NCBI Taxonomy" id="197538"/>
    <lineage>
        <taxon>Eukaryota</taxon>
        <taxon>Sar</taxon>
        <taxon>Alveolata</taxon>
        <taxon>Ciliophora</taxon>
        <taxon>Intramacronucleata</taxon>
        <taxon>Spirotrichea</taxon>
        <taxon>Oligotrichia</taxon>
        <taxon>Strombidiidae</taxon>
        <taxon>Strombidium</taxon>
    </lineage>
</organism>
<feature type="coiled-coil region" evidence="4">
    <location>
        <begin position="238"/>
        <end position="265"/>
    </location>
</feature>
<dbReference type="EMBL" id="HBIH01010381">
    <property type="protein sequence ID" value="CAE0323674.1"/>
    <property type="molecule type" value="Transcribed_RNA"/>
</dbReference>
<sequence length="429" mass="49828">MGIDEEDIVQYTQDFRLFNSSDYMGKSKGLAFHYNKNMMITLSKVIASENGEEQLEELTTFVLDDIKTQYDHEVSVVEKEAAKAKKKADKKKNSTEEAEPAAEEEEETKKKNPVPKVRLSIEFSRSGYFQITKATVGTKKDGHQSTLSAKPVRKDMQLNQEQVRKAKNRLKWYRERDDNKIKADVAMNDFESMIYKLREWLREEENFPYVSETIREQRIEELTEQEDWLYDDGANQPHTVYEKKYGELNKELTKYKKRQEEDEKRGEFLEKLNKKVSTMKSRSGEWAQDKPWVSQNETDDVTAKITDFEQWLGDLVEKQEKLGKDEDPVLKTNEVLVKMKAVKKFFDKVNGKKAPPPPKPPKNETKEEEPKAEEGEAKPEDAKPEDAQKEDAKQEDAKQEESEQEEAQQEKSEEAKSEEPKSGAEDGDL</sequence>
<evidence type="ECO:0000313" key="6">
    <source>
        <dbReference type="EMBL" id="CAE0323674.1"/>
    </source>
</evidence>
<keyword evidence="4" id="KW-0175">Coiled coil</keyword>
<dbReference type="GO" id="GO:0034663">
    <property type="term" value="C:endoplasmic reticulum chaperone complex"/>
    <property type="evidence" value="ECO:0007669"/>
    <property type="project" value="TreeGrafter"/>
</dbReference>
<dbReference type="InterPro" id="IPR029048">
    <property type="entry name" value="HSP70_C_sf"/>
</dbReference>
<evidence type="ECO:0000256" key="2">
    <source>
        <dbReference type="ARBA" id="ARBA00022840"/>
    </source>
</evidence>
<feature type="compositionally biased region" description="Basic and acidic residues" evidence="5">
    <location>
        <begin position="361"/>
        <end position="401"/>
    </location>
</feature>
<feature type="region of interest" description="Disordered" evidence="5">
    <location>
        <begin position="345"/>
        <end position="429"/>
    </location>
</feature>
<reference evidence="6" key="1">
    <citation type="submission" date="2021-01" db="EMBL/GenBank/DDBJ databases">
        <authorList>
            <person name="Corre E."/>
            <person name="Pelletier E."/>
            <person name="Niang G."/>
            <person name="Scheremetjew M."/>
            <person name="Finn R."/>
            <person name="Kale V."/>
            <person name="Holt S."/>
            <person name="Cochrane G."/>
            <person name="Meng A."/>
            <person name="Brown T."/>
            <person name="Cohen L."/>
        </authorList>
    </citation>
    <scope>NUCLEOTIDE SEQUENCE</scope>
    <source>
        <strain evidence="6">S3</strain>
    </source>
</reference>
<evidence type="ECO:0000256" key="5">
    <source>
        <dbReference type="SAM" id="MobiDB-lite"/>
    </source>
</evidence>
<dbReference type="GO" id="GO:0030968">
    <property type="term" value="P:endoplasmic reticulum unfolded protein response"/>
    <property type="evidence" value="ECO:0007669"/>
    <property type="project" value="TreeGrafter"/>
</dbReference>
<keyword evidence="1" id="KW-0547">Nucleotide-binding</keyword>
<dbReference type="GO" id="GO:0140662">
    <property type="term" value="F:ATP-dependent protein folding chaperone"/>
    <property type="evidence" value="ECO:0007669"/>
    <property type="project" value="InterPro"/>
</dbReference>
<evidence type="ECO:0000256" key="1">
    <source>
        <dbReference type="ARBA" id="ARBA00022741"/>
    </source>
</evidence>
<dbReference type="PANTHER" id="PTHR45639:SF3">
    <property type="entry name" value="HYPOXIA UP-REGULATED PROTEIN 1"/>
    <property type="match status" value="1"/>
</dbReference>
<dbReference type="GO" id="GO:0005524">
    <property type="term" value="F:ATP binding"/>
    <property type="evidence" value="ECO:0007669"/>
    <property type="project" value="UniProtKB-KW"/>
</dbReference>
<protein>
    <submittedName>
        <fullName evidence="6">Uncharacterized protein</fullName>
    </submittedName>
</protein>
<dbReference type="AlphaFoldDB" id="A0A7S3IIG3"/>
<evidence type="ECO:0000256" key="4">
    <source>
        <dbReference type="SAM" id="Coils"/>
    </source>
</evidence>
<feature type="compositionally biased region" description="Basic and acidic residues" evidence="5">
    <location>
        <begin position="408"/>
        <end position="429"/>
    </location>
</feature>
<gene>
    <name evidence="6" type="ORF">SINC0208_LOCUS4259</name>
</gene>
<proteinExistence type="predicted"/>
<dbReference type="PANTHER" id="PTHR45639">
    <property type="entry name" value="HSC70CB, ISOFORM G-RELATED"/>
    <property type="match status" value="1"/>
</dbReference>
<name>A0A7S3IIG3_9SPIT</name>
<dbReference type="Gene3D" id="1.20.1270.10">
    <property type="match status" value="1"/>
</dbReference>
<keyword evidence="2" id="KW-0067">ATP-binding</keyword>
<dbReference type="SUPFAM" id="SSF100934">
    <property type="entry name" value="Heat shock protein 70kD (HSP70), C-terminal subdomain"/>
    <property type="match status" value="1"/>
</dbReference>
<accession>A0A7S3IIG3</accession>